<dbReference type="Proteomes" id="UP000053144">
    <property type="component" value="Unassembled WGS sequence"/>
</dbReference>
<evidence type="ECO:0000313" key="2">
    <source>
        <dbReference type="Proteomes" id="UP000053144"/>
    </source>
</evidence>
<dbReference type="EMBL" id="KQ258620">
    <property type="protein sequence ID" value="KOM30218.1"/>
    <property type="molecule type" value="Genomic_DNA"/>
</dbReference>
<organism evidence="1 2">
    <name type="scientific">Phaseolus angularis</name>
    <name type="common">Azuki bean</name>
    <name type="synonym">Vigna angularis</name>
    <dbReference type="NCBI Taxonomy" id="3914"/>
    <lineage>
        <taxon>Eukaryota</taxon>
        <taxon>Viridiplantae</taxon>
        <taxon>Streptophyta</taxon>
        <taxon>Embryophyta</taxon>
        <taxon>Tracheophyta</taxon>
        <taxon>Spermatophyta</taxon>
        <taxon>Magnoliopsida</taxon>
        <taxon>eudicotyledons</taxon>
        <taxon>Gunneridae</taxon>
        <taxon>Pentapetalae</taxon>
        <taxon>rosids</taxon>
        <taxon>fabids</taxon>
        <taxon>Fabales</taxon>
        <taxon>Fabaceae</taxon>
        <taxon>Papilionoideae</taxon>
        <taxon>50 kb inversion clade</taxon>
        <taxon>NPAAA clade</taxon>
        <taxon>indigoferoid/millettioid clade</taxon>
        <taxon>Phaseoleae</taxon>
        <taxon>Vigna</taxon>
    </lineage>
</organism>
<name>A0A0L9THX4_PHAAN</name>
<protein>
    <submittedName>
        <fullName evidence="1">Uncharacterized protein</fullName>
    </submittedName>
</protein>
<evidence type="ECO:0000313" key="1">
    <source>
        <dbReference type="EMBL" id="KOM30218.1"/>
    </source>
</evidence>
<proteinExistence type="predicted"/>
<dbReference type="AlphaFoldDB" id="A0A0L9THX4"/>
<sequence>MSLPFLNDVSSSKLRHPFSYILLSRELLEEKETRAPSSIPLHPTPCLLLRGGLPTLSMPPYLPIPGPI</sequence>
<dbReference type="Gramene" id="KOM30218">
    <property type="protein sequence ID" value="KOM30218"/>
    <property type="gene ID" value="LR48_Vigan1058s000400"/>
</dbReference>
<gene>
    <name evidence="1" type="ORF">LR48_Vigan1058s000400</name>
</gene>
<accession>A0A0L9THX4</accession>
<reference evidence="2" key="1">
    <citation type="journal article" date="2015" name="Proc. Natl. Acad. Sci. U.S.A.">
        <title>Genome sequencing of adzuki bean (Vigna angularis) provides insight into high starch and low fat accumulation and domestication.</title>
        <authorList>
            <person name="Yang K."/>
            <person name="Tian Z."/>
            <person name="Chen C."/>
            <person name="Luo L."/>
            <person name="Zhao B."/>
            <person name="Wang Z."/>
            <person name="Yu L."/>
            <person name="Li Y."/>
            <person name="Sun Y."/>
            <person name="Li W."/>
            <person name="Chen Y."/>
            <person name="Li Y."/>
            <person name="Zhang Y."/>
            <person name="Ai D."/>
            <person name="Zhao J."/>
            <person name="Shang C."/>
            <person name="Ma Y."/>
            <person name="Wu B."/>
            <person name="Wang M."/>
            <person name="Gao L."/>
            <person name="Sun D."/>
            <person name="Zhang P."/>
            <person name="Guo F."/>
            <person name="Wang W."/>
            <person name="Li Y."/>
            <person name="Wang J."/>
            <person name="Varshney R.K."/>
            <person name="Wang J."/>
            <person name="Ling H.Q."/>
            <person name="Wan P."/>
        </authorList>
    </citation>
    <scope>NUCLEOTIDE SEQUENCE</scope>
    <source>
        <strain evidence="2">cv. Jingnong 6</strain>
    </source>
</reference>